<sequence length="180" mass="18720">MTGSDNVQEAGAVPNGTTGRRNRLLGWALGAAVVVLAVVAAVLFTRVGQAEDLVDSRTRDEVAQAAADASVALLTYTPDTVASDQYAAAEKLTGDFRERYGRYTDAVVVPSARTDRITSTGTVTAAGVSTVDGDEAEALVFLTQVTSSNASPDPVTAKVGARVDLRLVDGRWLVSGFDVS</sequence>
<evidence type="ECO:0000256" key="2">
    <source>
        <dbReference type="ARBA" id="ARBA00023136"/>
    </source>
</evidence>
<keyword evidence="3" id="KW-0812">Transmembrane</keyword>
<gene>
    <name evidence="4" type="ORF">ACFSJG_21940</name>
</gene>
<protein>
    <submittedName>
        <fullName evidence="4">Twin-arginine translocation pathway signal</fullName>
    </submittedName>
</protein>
<evidence type="ECO:0000313" key="4">
    <source>
        <dbReference type="EMBL" id="MFD1814890.1"/>
    </source>
</evidence>
<reference evidence="5" key="1">
    <citation type="journal article" date="2019" name="Int. J. Syst. Evol. Microbiol.">
        <title>The Global Catalogue of Microorganisms (GCM) 10K type strain sequencing project: providing services to taxonomists for standard genome sequencing and annotation.</title>
        <authorList>
            <consortium name="The Broad Institute Genomics Platform"/>
            <consortium name="The Broad Institute Genome Sequencing Center for Infectious Disease"/>
            <person name="Wu L."/>
            <person name="Ma J."/>
        </authorList>
    </citation>
    <scope>NUCLEOTIDE SEQUENCE [LARGE SCALE GENOMIC DNA]</scope>
    <source>
        <strain evidence="5">DT72</strain>
    </source>
</reference>
<feature type="transmembrane region" description="Helical" evidence="3">
    <location>
        <begin position="24"/>
        <end position="44"/>
    </location>
</feature>
<dbReference type="Proteomes" id="UP001597286">
    <property type="component" value="Unassembled WGS sequence"/>
</dbReference>
<accession>A0ABW4PBV6</accession>
<proteinExistence type="predicted"/>
<organism evidence="4 5">
    <name type="scientific">Rhodococcus gannanensis</name>
    <dbReference type="NCBI Taxonomy" id="1960308"/>
    <lineage>
        <taxon>Bacteria</taxon>
        <taxon>Bacillati</taxon>
        <taxon>Actinomycetota</taxon>
        <taxon>Actinomycetes</taxon>
        <taxon>Mycobacteriales</taxon>
        <taxon>Nocardiaceae</taxon>
        <taxon>Rhodococcus</taxon>
    </lineage>
</organism>
<evidence type="ECO:0000313" key="5">
    <source>
        <dbReference type="Proteomes" id="UP001597286"/>
    </source>
</evidence>
<keyword evidence="3" id="KW-1133">Transmembrane helix</keyword>
<keyword evidence="2 3" id="KW-0472">Membrane</keyword>
<dbReference type="PANTHER" id="PTHR37042:SF4">
    <property type="entry name" value="OUTER MEMBRANE PROTEIN RV1973"/>
    <property type="match status" value="1"/>
</dbReference>
<keyword evidence="5" id="KW-1185">Reference proteome</keyword>
<evidence type="ECO:0000256" key="3">
    <source>
        <dbReference type="SAM" id="Phobius"/>
    </source>
</evidence>
<dbReference type="PANTHER" id="PTHR37042">
    <property type="entry name" value="OUTER MEMBRANE PROTEIN RV1973"/>
    <property type="match status" value="1"/>
</dbReference>
<evidence type="ECO:0000256" key="1">
    <source>
        <dbReference type="ARBA" id="ARBA00004370"/>
    </source>
</evidence>
<comment type="subcellular location">
    <subcellularLocation>
        <location evidence="1">Membrane</location>
    </subcellularLocation>
</comment>
<dbReference type="EMBL" id="JBHUFB010000020">
    <property type="protein sequence ID" value="MFD1814890.1"/>
    <property type="molecule type" value="Genomic_DNA"/>
</dbReference>
<comment type="caution">
    <text evidence="4">The sequence shown here is derived from an EMBL/GenBank/DDBJ whole genome shotgun (WGS) entry which is preliminary data.</text>
</comment>
<name>A0ABW4PBV6_9NOCA</name>
<dbReference type="RefSeq" id="WP_378487353.1">
    <property type="nucleotide sequence ID" value="NZ_JBHUFB010000020.1"/>
</dbReference>